<evidence type="ECO:0000256" key="1">
    <source>
        <dbReference type="ARBA" id="ARBA00009437"/>
    </source>
</evidence>
<dbReference type="Gene3D" id="3.40.190.290">
    <property type="match status" value="1"/>
</dbReference>
<evidence type="ECO:0000313" key="7">
    <source>
        <dbReference type="Proteomes" id="UP000050898"/>
    </source>
</evidence>
<dbReference type="AlphaFoldDB" id="J1F160"/>
<keyword evidence="7" id="KW-1185">Reference proteome</keyword>
<dbReference type="Proteomes" id="UP000050898">
    <property type="component" value="Unassembled WGS sequence"/>
</dbReference>
<evidence type="ECO:0000256" key="4">
    <source>
        <dbReference type="ARBA" id="ARBA00023163"/>
    </source>
</evidence>
<feature type="domain" description="HTH lysR-type" evidence="5">
    <location>
        <begin position="1"/>
        <end position="58"/>
    </location>
</feature>
<keyword evidence="3" id="KW-0238">DNA-binding</keyword>
<evidence type="ECO:0000256" key="3">
    <source>
        <dbReference type="ARBA" id="ARBA00023125"/>
    </source>
</evidence>
<dbReference type="GO" id="GO:0003700">
    <property type="term" value="F:DNA-binding transcription factor activity"/>
    <property type="evidence" value="ECO:0007669"/>
    <property type="project" value="InterPro"/>
</dbReference>
<dbReference type="Pfam" id="PF03466">
    <property type="entry name" value="LysR_substrate"/>
    <property type="match status" value="1"/>
</dbReference>
<evidence type="ECO:0000256" key="2">
    <source>
        <dbReference type="ARBA" id="ARBA00023015"/>
    </source>
</evidence>
<dbReference type="OrthoDB" id="119203at2"/>
<dbReference type="InterPro" id="IPR000847">
    <property type="entry name" value="LysR_HTH_N"/>
</dbReference>
<gene>
    <name evidence="6" type="ORF">FD00_GL001365</name>
</gene>
<keyword evidence="4" id="KW-0804">Transcription</keyword>
<accession>J1F160</accession>
<name>J1F160_9LACO</name>
<dbReference type="PROSITE" id="PS50931">
    <property type="entry name" value="HTH_LYSR"/>
    <property type="match status" value="1"/>
</dbReference>
<dbReference type="InterPro" id="IPR005119">
    <property type="entry name" value="LysR_subst-bd"/>
</dbReference>
<sequence length="288" mass="33143">MDLKYLDNFLALAKYKNFSEAADTCYISQSSFSKHIMTLEADLGVKLFERTTRQVGLTEYGEVYLKYALKIKELSQKANDEISRLHSENEGLVIGGIPSINEYNILDLITGFIKKTHIRCKVRTGPSEDLEQMLAKQEIDFAFIKDVKNTKIFTQLSYMEDRLVVVLPLDHPLTRQESVRIRQLVHENFIFQPVDSRPYELCMHICQENGFTPNVVYADQIVENILNFVKRGLGISLLMGKLVDKDDGLVVLPIEPVVIADINLCYLKNAKMNNYHKCFVDYFNENSR</sequence>
<reference evidence="6 7" key="1">
    <citation type="journal article" date="2015" name="Genome Announc.">
        <title>Expanding the biotechnology potential of lactobacilli through comparative genomics of 213 strains and associated genera.</title>
        <authorList>
            <person name="Sun Z."/>
            <person name="Harris H.M."/>
            <person name="McCann A."/>
            <person name="Guo C."/>
            <person name="Argimon S."/>
            <person name="Zhang W."/>
            <person name="Yang X."/>
            <person name="Jeffery I.B."/>
            <person name="Cooney J.C."/>
            <person name="Kagawa T.F."/>
            <person name="Liu W."/>
            <person name="Song Y."/>
            <person name="Salvetti E."/>
            <person name="Wrobel A."/>
            <person name="Rasinkangas P."/>
            <person name="Parkhill J."/>
            <person name="Rea M.C."/>
            <person name="O'Sullivan O."/>
            <person name="Ritari J."/>
            <person name="Douillard F.P."/>
            <person name="Paul Ross R."/>
            <person name="Yang R."/>
            <person name="Briner A.E."/>
            <person name="Felis G.E."/>
            <person name="de Vos W.M."/>
            <person name="Barrangou R."/>
            <person name="Klaenhammer T.R."/>
            <person name="Caufield P.W."/>
            <person name="Cui Y."/>
            <person name="Zhang H."/>
            <person name="O'Toole P.W."/>
        </authorList>
    </citation>
    <scope>NUCLEOTIDE SEQUENCE [LARGE SCALE GENOMIC DNA]</scope>
    <source>
        <strain evidence="6 7">DSM 20444</strain>
    </source>
</reference>
<dbReference type="CDD" id="cd05466">
    <property type="entry name" value="PBP2_LTTR_substrate"/>
    <property type="match status" value="1"/>
</dbReference>
<dbReference type="RefSeq" id="WP_003690811.1">
    <property type="nucleotide sequence ID" value="NZ_AKKT01000159.1"/>
</dbReference>
<dbReference type="Pfam" id="PF00126">
    <property type="entry name" value="HTH_1"/>
    <property type="match status" value="1"/>
</dbReference>
<dbReference type="Gene3D" id="1.10.10.10">
    <property type="entry name" value="Winged helix-like DNA-binding domain superfamily/Winged helix DNA-binding domain"/>
    <property type="match status" value="1"/>
</dbReference>
<evidence type="ECO:0000259" key="5">
    <source>
        <dbReference type="PROSITE" id="PS50931"/>
    </source>
</evidence>
<proteinExistence type="inferred from homology"/>
<dbReference type="SUPFAM" id="SSF53850">
    <property type="entry name" value="Periplasmic binding protein-like II"/>
    <property type="match status" value="1"/>
</dbReference>
<dbReference type="PATRIC" id="fig|1046596.6.peg.1448"/>
<dbReference type="InterPro" id="IPR036388">
    <property type="entry name" value="WH-like_DNA-bd_sf"/>
</dbReference>
<evidence type="ECO:0000313" key="6">
    <source>
        <dbReference type="EMBL" id="KRN09174.1"/>
    </source>
</evidence>
<dbReference type="EMBL" id="AYYH01000032">
    <property type="protein sequence ID" value="KRN09174.1"/>
    <property type="molecule type" value="Genomic_DNA"/>
</dbReference>
<dbReference type="GeneID" id="98315211"/>
<comment type="similarity">
    <text evidence="1">Belongs to the LysR transcriptional regulatory family.</text>
</comment>
<dbReference type="SUPFAM" id="SSF46785">
    <property type="entry name" value="Winged helix' DNA-binding domain"/>
    <property type="match status" value="1"/>
</dbReference>
<dbReference type="PRINTS" id="PR00039">
    <property type="entry name" value="HTHLYSR"/>
</dbReference>
<dbReference type="FunFam" id="1.10.10.10:FF:000001">
    <property type="entry name" value="LysR family transcriptional regulator"/>
    <property type="match status" value="1"/>
</dbReference>
<protein>
    <submittedName>
        <fullName evidence="6">Transcription regulator</fullName>
    </submittedName>
</protein>
<comment type="caution">
    <text evidence="6">The sequence shown here is derived from an EMBL/GenBank/DDBJ whole genome shotgun (WGS) entry which is preliminary data.</text>
</comment>
<dbReference type="InterPro" id="IPR036390">
    <property type="entry name" value="WH_DNA-bd_sf"/>
</dbReference>
<keyword evidence="2" id="KW-0805">Transcription regulation</keyword>
<dbReference type="GO" id="GO:0003677">
    <property type="term" value="F:DNA binding"/>
    <property type="evidence" value="ECO:0007669"/>
    <property type="project" value="UniProtKB-KW"/>
</dbReference>
<dbReference type="PANTHER" id="PTHR30419">
    <property type="entry name" value="HTH-TYPE TRANSCRIPTIONAL REGULATOR YBHD"/>
    <property type="match status" value="1"/>
</dbReference>
<dbReference type="InterPro" id="IPR050950">
    <property type="entry name" value="HTH-type_LysR_regulators"/>
</dbReference>
<dbReference type="GO" id="GO:0005829">
    <property type="term" value="C:cytosol"/>
    <property type="evidence" value="ECO:0007669"/>
    <property type="project" value="TreeGrafter"/>
</dbReference>
<organism evidence="6 7">
    <name type="scientific">Liquorilactobacillus mali KCTC 3596 = DSM 20444</name>
    <dbReference type="NCBI Taxonomy" id="1046596"/>
    <lineage>
        <taxon>Bacteria</taxon>
        <taxon>Bacillati</taxon>
        <taxon>Bacillota</taxon>
        <taxon>Bacilli</taxon>
        <taxon>Lactobacillales</taxon>
        <taxon>Lactobacillaceae</taxon>
        <taxon>Liquorilactobacillus</taxon>
    </lineage>
</organism>